<evidence type="ECO:0000256" key="1">
    <source>
        <dbReference type="ARBA" id="ARBA00004571"/>
    </source>
</evidence>
<keyword evidence="14" id="KW-1185">Reference proteome</keyword>
<keyword evidence="13" id="KW-0675">Receptor</keyword>
<feature type="domain" description="TonB-dependent receptor plug" evidence="12">
    <location>
        <begin position="53"/>
        <end position="169"/>
    </location>
</feature>
<dbReference type="Gene3D" id="2.40.170.20">
    <property type="entry name" value="TonB-dependent receptor, beta-barrel domain"/>
    <property type="match status" value="1"/>
</dbReference>
<feature type="domain" description="TonB-dependent receptor-like beta-barrel" evidence="11">
    <location>
        <begin position="440"/>
        <end position="966"/>
    </location>
</feature>
<evidence type="ECO:0000313" key="13">
    <source>
        <dbReference type="EMBL" id="MBC2665902.1"/>
    </source>
</evidence>
<keyword evidence="3 8" id="KW-1134">Transmembrane beta strand</keyword>
<accession>A0A7X1FT70</accession>
<dbReference type="SUPFAM" id="SSF56935">
    <property type="entry name" value="Porins"/>
    <property type="match status" value="1"/>
</dbReference>
<evidence type="ECO:0000256" key="10">
    <source>
        <dbReference type="SAM" id="SignalP"/>
    </source>
</evidence>
<feature type="signal peptide" evidence="10">
    <location>
        <begin position="1"/>
        <end position="23"/>
    </location>
</feature>
<dbReference type="AlphaFoldDB" id="A0A7X1FT70"/>
<gene>
    <name evidence="13" type="ORF">H7F51_10230</name>
</gene>
<evidence type="ECO:0000256" key="8">
    <source>
        <dbReference type="PROSITE-ProRule" id="PRU01360"/>
    </source>
</evidence>
<dbReference type="InterPro" id="IPR036942">
    <property type="entry name" value="Beta-barrel_TonB_sf"/>
</dbReference>
<dbReference type="Pfam" id="PF00593">
    <property type="entry name" value="TonB_dep_Rec_b-barrel"/>
    <property type="match status" value="1"/>
</dbReference>
<feature type="chain" id="PRO_5031284715" evidence="10">
    <location>
        <begin position="24"/>
        <end position="1007"/>
    </location>
</feature>
<evidence type="ECO:0000256" key="4">
    <source>
        <dbReference type="ARBA" id="ARBA00022692"/>
    </source>
</evidence>
<dbReference type="EMBL" id="JACLAW010000007">
    <property type="protein sequence ID" value="MBC2665902.1"/>
    <property type="molecule type" value="Genomic_DNA"/>
</dbReference>
<proteinExistence type="inferred from homology"/>
<name>A0A7X1FT70_9SPHN</name>
<keyword evidence="5 9" id="KW-0798">TonB box</keyword>
<reference evidence="13 14" key="1">
    <citation type="submission" date="2020-08" db="EMBL/GenBank/DDBJ databases">
        <title>The genome sequence of type strain Novosphingobium flavum NBRC 111647.</title>
        <authorList>
            <person name="Liu Y."/>
        </authorList>
    </citation>
    <scope>NUCLEOTIDE SEQUENCE [LARGE SCALE GENOMIC DNA]</scope>
    <source>
        <strain evidence="13 14">NBRC 111647</strain>
    </source>
</reference>
<sequence>MKQIALVALLATTGLVVPGAAMAQTAAQAAEEVTEAVDAADIVVTGSRVSTNANSPTPLTVLPADQFLKLQPTTAVDALALMPAMMGSQGTSSRPGGGQRNGAAAYLSLRNMGDLRTLILMDGQRVVPTINSNQAQVDAAVVPQLLLKRVDMVTGGVSAVYGSDGVSGVINFVTDRDFNGVKLQANNGISTYGDARTWDVGIAAGTRFADDRGHIEFSYQHLKDHGVVDRRDSLDRAIYAANTGGAGTGTSANPYFNIPDMRQSNMTFGGRIVSVGTSADSAALNGLQFTSPTTLAAFNNGLLPIVGGSLAPFSSALTVYNATSNPTGTIATGNVQSGGDGAYYASSSIKHASSADQAFGRFDFDLTEDIHFFAQLAYSRLVNSNQFRSPAFNGNASLRFSYANPYLWNVQGTAGTLFRSNPGRFFNMGILLLNAPTSQNTTETWMAHTGFEGKIGEKLNWTLTGGKSRSVINSEDFFNFRRDKFAAALDAVDVGQVTTGTPSGQIACRATVAYTGHAANPNLAGCVPLNVFGGIQNSSPQALAWLYETTFNRHVTRLETISGSVTGQPFETWAGPVKMALSGEWRQIRWDVTSNADPLDLAPDCAGILYNCTAGTTVKWFNNSFGAISGAKQTVKEGAFEVQVPLLRDQPMFQDLSVTGAVRLTDYSTSGKVTTWKLGADWHINDDIRIRATRSRDIRAPNLFEMFSSVKQNCATTTVDKLTGATNNNNCNIERPNPNLTPELADTLTAGVVLTPGFIPGLTLSVDYYRIKVKDVVFLVQGFNQNVLANCADLKGAPAICSIVVNRKDWIDTNPATNPILNTESQFFNIANQRTWGIDFEANYNTKLGERPLNLRLLAAYQPQLDYDQGPVGVLTMAGAFNVGTNRFSASPKWRLTGIASLDVTDNISFTWLQRWRSGLNAYYDPAIQLVQSKLPALGTTTLNLSYKFEDNRLGNGELFLNVRNVFNAFPTSYYSGQVTQPSSQPFLPEGDDTLGRYFTVGFRLKL</sequence>
<keyword evidence="6 8" id="KW-0472">Membrane</keyword>
<dbReference type="InterPro" id="IPR039426">
    <property type="entry name" value="TonB-dep_rcpt-like"/>
</dbReference>
<keyword evidence="10" id="KW-0732">Signal</keyword>
<keyword evidence="4 8" id="KW-0812">Transmembrane</keyword>
<dbReference type="PANTHER" id="PTHR47234">
    <property type="match status" value="1"/>
</dbReference>
<evidence type="ECO:0000259" key="12">
    <source>
        <dbReference type="Pfam" id="PF07715"/>
    </source>
</evidence>
<evidence type="ECO:0000256" key="3">
    <source>
        <dbReference type="ARBA" id="ARBA00022452"/>
    </source>
</evidence>
<dbReference type="InterPro" id="IPR037066">
    <property type="entry name" value="Plug_dom_sf"/>
</dbReference>
<evidence type="ECO:0000256" key="5">
    <source>
        <dbReference type="ARBA" id="ARBA00023077"/>
    </source>
</evidence>
<protein>
    <submittedName>
        <fullName evidence="13">TonB-dependent receptor</fullName>
    </submittedName>
</protein>
<organism evidence="13 14">
    <name type="scientific">Novosphingobium flavum</name>
    <dbReference type="NCBI Taxonomy" id="1778672"/>
    <lineage>
        <taxon>Bacteria</taxon>
        <taxon>Pseudomonadati</taxon>
        <taxon>Pseudomonadota</taxon>
        <taxon>Alphaproteobacteria</taxon>
        <taxon>Sphingomonadales</taxon>
        <taxon>Sphingomonadaceae</taxon>
        <taxon>Novosphingobium</taxon>
    </lineage>
</organism>
<dbReference type="Pfam" id="PF07715">
    <property type="entry name" value="Plug"/>
    <property type="match status" value="1"/>
</dbReference>
<dbReference type="InterPro" id="IPR012910">
    <property type="entry name" value="Plug_dom"/>
</dbReference>
<dbReference type="Gene3D" id="2.170.130.10">
    <property type="entry name" value="TonB-dependent receptor, plug domain"/>
    <property type="match status" value="1"/>
</dbReference>
<evidence type="ECO:0000256" key="6">
    <source>
        <dbReference type="ARBA" id="ARBA00023136"/>
    </source>
</evidence>
<evidence type="ECO:0000259" key="11">
    <source>
        <dbReference type="Pfam" id="PF00593"/>
    </source>
</evidence>
<comment type="subcellular location">
    <subcellularLocation>
        <location evidence="1 8">Cell outer membrane</location>
        <topology evidence="1 8">Multi-pass membrane protein</topology>
    </subcellularLocation>
</comment>
<evidence type="ECO:0000256" key="2">
    <source>
        <dbReference type="ARBA" id="ARBA00022448"/>
    </source>
</evidence>
<keyword evidence="2 8" id="KW-0813">Transport</keyword>
<evidence type="ECO:0000313" key="14">
    <source>
        <dbReference type="Proteomes" id="UP000566813"/>
    </source>
</evidence>
<evidence type="ECO:0000256" key="9">
    <source>
        <dbReference type="RuleBase" id="RU003357"/>
    </source>
</evidence>
<dbReference type="PROSITE" id="PS52016">
    <property type="entry name" value="TONB_DEPENDENT_REC_3"/>
    <property type="match status" value="1"/>
</dbReference>
<comment type="caution">
    <text evidence="13">The sequence shown here is derived from an EMBL/GenBank/DDBJ whole genome shotgun (WGS) entry which is preliminary data.</text>
</comment>
<keyword evidence="7 8" id="KW-0998">Cell outer membrane</keyword>
<dbReference type="GO" id="GO:0009279">
    <property type="term" value="C:cell outer membrane"/>
    <property type="evidence" value="ECO:0007669"/>
    <property type="project" value="UniProtKB-SubCell"/>
</dbReference>
<dbReference type="RefSeq" id="WP_185664202.1">
    <property type="nucleotide sequence ID" value="NZ_JACLAW010000007.1"/>
</dbReference>
<evidence type="ECO:0000256" key="7">
    <source>
        <dbReference type="ARBA" id="ARBA00023237"/>
    </source>
</evidence>
<dbReference type="InterPro" id="IPR000531">
    <property type="entry name" value="Beta-barrel_TonB"/>
</dbReference>
<dbReference type="PANTHER" id="PTHR47234:SF3">
    <property type="entry name" value="SECRETIN_TONB SHORT N-TERMINAL DOMAIN-CONTAINING PROTEIN"/>
    <property type="match status" value="1"/>
</dbReference>
<dbReference type="Proteomes" id="UP000566813">
    <property type="component" value="Unassembled WGS sequence"/>
</dbReference>
<comment type="similarity">
    <text evidence="8 9">Belongs to the TonB-dependent receptor family.</text>
</comment>